<evidence type="ECO:0000313" key="3">
    <source>
        <dbReference type="Proteomes" id="UP000053144"/>
    </source>
</evidence>
<feature type="compositionally biased region" description="Polar residues" evidence="1">
    <location>
        <begin position="72"/>
        <end position="83"/>
    </location>
</feature>
<accession>A0A0L9TDE7</accession>
<evidence type="ECO:0000256" key="1">
    <source>
        <dbReference type="SAM" id="MobiDB-lite"/>
    </source>
</evidence>
<organism evidence="2 3">
    <name type="scientific">Phaseolus angularis</name>
    <name type="common">Azuki bean</name>
    <name type="synonym">Vigna angularis</name>
    <dbReference type="NCBI Taxonomy" id="3914"/>
    <lineage>
        <taxon>Eukaryota</taxon>
        <taxon>Viridiplantae</taxon>
        <taxon>Streptophyta</taxon>
        <taxon>Embryophyta</taxon>
        <taxon>Tracheophyta</taxon>
        <taxon>Spermatophyta</taxon>
        <taxon>Magnoliopsida</taxon>
        <taxon>eudicotyledons</taxon>
        <taxon>Gunneridae</taxon>
        <taxon>Pentapetalae</taxon>
        <taxon>rosids</taxon>
        <taxon>fabids</taxon>
        <taxon>Fabales</taxon>
        <taxon>Fabaceae</taxon>
        <taxon>Papilionoideae</taxon>
        <taxon>50 kb inversion clade</taxon>
        <taxon>NPAAA clade</taxon>
        <taxon>indigoferoid/millettioid clade</taxon>
        <taxon>Phaseoleae</taxon>
        <taxon>Vigna</taxon>
    </lineage>
</organism>
<dbReference type="Proteomes" id="UP000053144">
    <property type="component" value="Unassembled WGS sequence"/>
</dbReference>
<proteinExistence type="predicted"/>
<feature type="compositionally biased region" description="Basic and acidic residues" evidence="1">
    <location>
        <begin position="84"/>
        <end position="93"/>
    </location>
</feature>
<dbReference type="AlphaFoldDB" id="A0A0L9TDE7"/>
<feature type="compositionally biased region" description="Polar residues" evidence="1">
    <location>
        <begin position="20"/>
        <end position="32"/>
    </location>
</feature>
<name>A0A0L9TDE7_PHAAN</name>
<evidence type="ECO:0000313" key="2">
    <source>
        <dbReference type="EMBL" id="KOM28194.1"/>
    </source>
</evidence>
<feature type="region of interest" description="Disordered" evidence="1">
    <location>
        <begin position="19"/>
        <end position="93"/>
    </location>
</feature>
<dbReference type="Gramene" id="KOM28194">
    <property type="protein sequence ID" value="KOM28194"/>
    <property type="gene ID" value="LR48_Vigan511s001700"/>
</dbReference>
<protein>
    <submittedName>
        <fullName evidence="2">Uncharacterized protein</fullName>
    </submittedName>
</protein>
<reference evidence="3" key="1">
    <citation type="journal article" date="2015" name="Proc. Natl. Acad. Sci. U.S.A.">
        <title>Genome sequencing of adzuki bean (Vigna angularis) provides insight into high starch and low fat accumulation and domestication.</title>
        <authorList>
            <person name="Yang K."/>
            <person name="Tian Z."/>
            <person name="Chen C."/>
            <person name="Luo L."/>
            <person name="Zhao B."/>
            <person name="Wang Z."/>
            <person name="Yu L."/>
            <person name="Li Y."/>
            <person name="Sun Y."/>
            <person name="Li W."/>
            <person name="Chen Y."/>
            <person name="Li Y."/>
            <person name="Zhang Y."/>
            <person name="Ai D."/>
            <person name="Zhao J."/>
            <person name="Shang C."/>
            <person name="Ma Y."/>
            <person name="Wu B."/>
            <person name="Wang M."/>
            <person name="Gao L."/>
            <person name="Sun D."/>
            <person name="Zhang P."/>
            <person name="Guo F."/>
            <person name="Wang W."/>
            <person name="Li Y."/>
            <person name="Wang J."/>
            <person name="Varshney R.K."/>
            <person name="Wang J."/>
            <person name="Ling H.Q."/>
            <person name="Wan P."/>
        </authorList>
    </citation>
    <scope>NUCLEOTIDE SEQUENCE</scope>
    <source>
        <strain evidence="3">cv. Jingnong 6</strain>
    </source>
</reference>
<dbReference type="EMBL" id="KQ258419">
    <property type="protein sequence ID" value="KOM28194.1"/>
    <property type="molecule type" value="Genomic_DNA"/>
</dbReference>
<sequence>MSQNLMGETFIPFYPFARGKSSTRIPVSSTAPQGRRDQSLPSPLKDEEIHLSTPSPKERWTTFLLPRKRKGNTQFPVSSTASQGRRDLSLPSLPKDEEIHFSTLLQEEKCQSD</sequence>
<feature type="compositionally biased region" description="Basic and acidic residues" evidence="1">
    <location>
        <begin position="34"/>
        <end position="60"/>
    </location>
</feature>
<gene>
    <name evidence="2" type="ORF">LR48_Vigan511s001700</name>
</gene>